<accession>A0A0B7AYI8</accession>
<proteinExistence type="predicted"/>
<evidence type="ECO:0000313" key="6">
    <source>
        <dbReference type="EMBL" id="CEK86133.1"/>
    </source>
</evidence>
<dbReference type="AlphaFoldDB" id="A0A0B7AYI8"/>
<evidence type="ECO:0000256" key="1">
    <source>
        <dbReference type="ARBA" id="ARBA00033696"/>
    </source>
</evidence>
<evidence type="ECO:0000313" key="4">
    <source>
        <dbReference type="EMBL" id="CEK86129.1"/>
    </source>
</evidence>
<evidence type="ECO:0000256" key="2">
    <source>
        <dbReference type="ARBA" id="ARBA00034629"/>
    </source>
</evidence>
<dbReference type="EMBL" id="HACG01039263">
    <property type="protein sequence ID" value="CEK86128.1"/>
    <property type="molecule type" value="Transcribed_RNA"/>
</dbReference>
<dbReference type="GO" id="GO:0006020">
    <property type="term" value="P:inositol metabolic process"/>
    <property type="evidence" value="ECO:0007669"/>
    <property type="project" value="TreeGrafter"/>
</dbReference>
<evidence type="ECO:0000313" key="3">
    <source>
        <dbReference type="EMBL" id="CEK86128.1"/>
    </source>
</evidence>
<dbReference type="GO" id="GO:0032958">
    <property type="term" value="P:inositol phosphate biosynthetic process"/>
    <property type="evidence" value="ECO:0007669"/>
    <property type="project" value="TreeGrafter"/>
</dbReference>
<dbReference type="EMBL" id="HACG01039264">
    <property type="protein sequence ID" value="CEK86129.1"/>
    <property type="molecule type" value="Transcribed_RNA"/>
</dbReference>
<organism evidence="4">
    <name type="scientific">Arion vulgaris</name>
    <dbReference type="NCBI Taxonomy" id="1028688"/>
    <lineage>
        <taxon>Eukaryota</taxon>
        <taxon>Metazoa</taxon>
        <taxon>Spiralia</taxon>
        <taxon>Lophotrochozoa</taxon>
        <taxon>Mollusca</taxon>
        <taxon>Gastropoda</taxon>
        <taxon>Heterobranchia</taxon>
        <taxon>Euthyneura</taxon>
        <taxon>Panpulmonata</taxon>
        <taxon>Eupulmonata</taxon>
        <taxon>Stylommatophora</taxon>
        <taxon>Helicina</taxon>
        <taxon>Arionoidea</taxon>
        <taxon>Arionidae</taxon>
        <taxon>Arion</taxon>
    </lineage>
</organism>
<dbReference type="EMBL" id="HACG01039268">
    <property type="protein sequence ID" value="CEK86133.1"/>
    <property type="molecule type" value="Transcribed_RNA"/>
</dbReference>
<dbReference type="EMBL" id="HACG01039266">
    <property type="protein sequence ID" value="CEK86131.1"/>
    <property type="molecule type" value="Transcribed_RNA"/>
</dbReference>
<dbReference type="GO" id="GO:0033857">
    <property type="term" value="F:5-diphosphoinositol pentakisphosphate 1-kinase activity"/>
    <property type="evidence" value="ECO:0007669"/>
    <property type="project" value="TreeGrafter"/>
</dbReference>
<dbReference type="InterPro" id="IPR037446">
    <property type="entry name" value="His_Pase_VIP1"/>
</dbReference>
<gene>
    <name evidence="4" type="primary">ORF152005</name>
    <name evidence="3" type="synonym">ORF151993</name>
    <name evidence="5" type="synonym">ORF152036</name>
    <name evidence="6" type="synonym">ORF152063</name>
</gene>
<dbReference type="GO" id="GO:0000828">
    <property type="term" value="F:inositol hexakisphosphate kinase activity"/>
    <property type="evidence" value="ECO:0007669"/>
    <property type="project" value="TreeGrafter"/>
</dbReference>
<protein>
    <submittedName>
        <fullName evidence="4">Uncharacterized protein</fullName>
    </submittedName>
</protein>
<sequence length="123" mass="14965">MCLRVHEMTKEFTARIRCLKMELKSRDLTLFNGESWELLIRRWAKLEKDFRLKNGRFDISKIPDIYDCIKYDLHYNQKTLQFKRAQELFMCSKASGHYYTSGIWHHERRKTAHWTELLYTSVA</sequence>
<dbReference type="GO" id="GO:0005829">
    <property type="term" value="C:cytosol"/>
    <property type="evidence" value="ECO:0007669"/>
    <property type="project" value="TreeGrafter"/>
</dbReference>
<dbReference type="PANTHER" id="PTHR12750">
    <property type="entry name" value="DIPHOSPHOINOSITOL PENTAKISPHOSPHATE KINASE"/>
    <property type="match status" value="1"/>
</dbReference>
<comment type="catalytic activity">
    <reaction evidence="2">
        <text>1D-myo-inositol hexakisphosphate + ATP = 1-diphospho-1D-myo-inositol 2,3,4,5,6-pentakisphosphate + ADP</text>
        <dbReference type="Rhea" id="RHEA:37459"/>
        <dbReference type="ChEBI" id="CHEBI:30616"/>
        <dbReference type="ChEBI" id="CHEBI:58130"/>
        <dbReference type="ChEBI" id="CHEBI:74946"/>
        <dbReference type="ChEBI" id="CHEBI:456216"/>
        <dbReference type="EC" id="2.7.4.24"/>
    </reaction>
    <physiologicalReaction direction="left-to-right" evidence="2">
        <dbReference type="Rhea" id="RHEA:37460"/>
    </physiologicalReaction>
</comment>
<name>A0A0B7AYI8_9EUPU</name>
<evidence type="ECO:0000313" key="5">
    <source>
        <dbReference type="EMBL" id="CEK86131.1"/>
    </source>
</evidence>
<reference evidence="4" key="1">
    <citation type="submission" date="2014-12" db="EMBL/GenBank/DDBJ databases">
        <title>Insight into the proteome of Arion vulgaris.</title>
        <authorList>
            <person name="Aradska J."/>
            <person name="Bulat T."/>
            <person name="Smidak R."/>
            <person name="Sarate P."/>
            <person name="Gangsoo J."/>
            <person name="Sialana F."/>
            <person name="Bilban M."/>
            <person name="Lubec G."/>
        </authorList>
    </citation>
    <scope>NUCLEOTIDE SEQUENCE</scope>
    <source>
        <tissue evidence="4">Skin</tissue>
    </source>
</reference>
<comment type="catalytic activity">
    <reaction evidence="1">
        <text>5-diphospho-1D-myo-inositol 1,2,3,4,6-pentakisphosphate + ATP + H(+) = 1,5-bis(diphospho)-1D-myo-inositol 2,3,4,6-tetrakisphosphate + ADP</text>
        <dbReference type="Rhea" id="RHEA:10276"/>
        <dbReference type="ChEBI" id="CHEBI:15378"/>
        <dbReference type="ChEBI" id="CHEBI:30616"/>
        <dbReference type="ChEBI" id="CHEBI:58628"/>
        <dbReference type="ChEBI" id="CHEBI:77983"/>
        <dbReference type="ChEBI" id="CHEBI:456216"/>
        <dbReference type="EC" id="2.7.4.24"/>
    </reaction>
    <physiologicalReaction direction="left-to-right" evidence="1">
        <dbReference type="Rhea" id="RHEA:10277"/>
    </physiologicalReaction>
</comment>
<dbReference type="PANTHER" id="PTHR12750:SF9">
    <property type="entry name" value="INOSITOL HEXAKISPHOSPHATE AND DIPHOSPHOINOSITOL-PENTAKISPHOSPHATE KINASE"/>
    <property type="match status" value="1"/>
</dbReference>